<evidence type="ECO:0000256" key="2">
    <source>
        <dbReference type="ARBA" id="ARBA00005369"/>
    </source>
</evidence>
<dbReference type="CDD" id="cd02440">
    <property type="entry name" value="AdoMet_MTases"/>
    <property type="match status" value="1"/>
</dbReference>
<keyword evidence="10" id="KW-1185">Reference proteome</keyword>
<dbReference type="SUPFAM" id="SSF53335">
    <property type="entry name" value="S-adenosyl-L-methionine-dependent methyltransferases"/>
    <property type="match status" value="1"/>
</dbReference>
<dbReference type="FunFam" id="3.40.50.150:FF:000010">
    <property type="entry name" value="Protein-L-isoaspartate O-methyltransferase"/>
    <property type="match status" value="1"/>
</dbReference>
<sequence length="232" mass="25715">MRLILLSGISMLLCFGLAEAQVDYDELRKAMVENQLEVRGIRHSATLEAMRTVPRHKFVPEELQIQAYNDHPLPIGQGQTISQPYIVAFMTETLQLKKSDKVLEIGTGSGYQAAVLAQIVDSVYTIEIVEKLALAAKKRLGELQYGNISVKAGDGYHGWPEKAPFDAVIVTAGAEYIPEALVNQLKPGGRLTIPVGPHNGTRQLQLFIKKKNRLVKKNLMAVRFVPLTRAKD</sequence>
<evidence type="ECO:0000256" key="8">
    <source>
        <dbReference type="SAM" id="SignalP"/>
    </source>
</evidence>
<organism evidence="9 10">
    <name type="scientific">Aggregatimonas sangjinii</name>
    <dbReference type="NCBI Taxonomy" id="2583587"/>
    <lineage>
        <taxon>Bacteria</taxon>
        <taxon>Pseudomonadati</taxon>
        <taxon>Bacteroidota</taxon>
        <taxon>Flavobacteriia</taxon>
        <taxon>Flavobacteriales</taxon>
        <taxon>Flavobacteriaceae</taxon>
        <taxon>Aggregatimonas</taxon>
    </lineage>
</organism>
<proteinExistence type="inferred from homology"/>
<dbReference type="GO" id="GO:0004719">
    <property type="term" value="F:protein-L-isoaspartate (D-aspartate) O-methyltransferase activity"/>
    <property type="evidence" value="ECO:0007669"/>
    <property type="project" value="UniProtKB-UniRule"/>
</dbReference>
<evidence type="ECO:0000256" key="4">
    <source>
        <dbReference type="ARBA" id="ARBA00022603"/>
    </source>
</evidence>
<dbReference type="PANTHER" id="PTHR11579">
    <property type="entry name" value="PROTEIN-L-ISOASPARTATE O-METHYLTRANSFERASE"/>
    <property type="match status" value="1"/>
</dbReference>
<dbReference type="HAMAP" id="MF_00090">
    <property type="entry name" value="PIMT"/>
    <property type="match status" value="1"/>
</dbReference>
<dbReference type="EMBL" id="CP040710">
    <property type="protein sequence ID" value="QCW99947.1"/>
    <property type="molecule type" value="Genomic_DNA"/>
</dbReference>
<dbReference type="Proteomes" id="UP000310017">
    <property type="component" value="Chromosome"/>
</dbReference>
<comment type="similarity">
    <text evidence="2 7">Belongs to the methyltransferase superfamily. L-isoaspartyl/D-aspartyl protein methyltransferase family.</text>
</comment>
<gene>
    <name evidence="7" type="primary">pcm</name>
    <name evidence="9" type="ORF">FGM00_07480</name>
</gene>
<dbReference type="KEGG" id="asag:FGM00_07480"/>
<feature type="signal peptide" evidence="8">
    <location>
        <begin position="1"/>
        <end position="20"/>
    </location>
</feature>
<name>A0A5B7SSG2_9FLAO</name>
<dbReference type="EC" id="2.1.1.77" evidence="7"/>
<comment type="catalytic activity">
    <reaction evidence="7">
        <text>[protein]-L-isoaspartate + S-adenosyl-L-methionine = [protein]-L-isoaspartate alpha-methyl ester + S-adenosyl-L-homocysteine</text>
        <dbReference type="Rhea" id="RHEA:12705"/>
        <dbReference type="Rhea" id="RHEA-COMP:12143"/>
        <dbReference type="Rhea" id="RHEA-COMP:12144"/>
        <dbReference type="ChEBI" id="CHEBI:57856"/>
        <dbReference type="ChEBI" id="CHEBI:59789"/>
        <dbReference type="ChEBI" id="CHEBI:90596"/>
        <dbReference type="ChEBI" id="CHEBI:90598"/>
        <dbReference type="EC" id="2.1.1.77"/>
    </reaction>
</comment>
<evidence type="ECO:0000313" key="10">
    <source>
        <dbReference type="Proteomes" id="UP000310017"/>
    </source>
</evidence>
<evidence type="ECO:0000256" key="5">
    <source>
        <dbReference type="ARBA" id="ARBA00022679"/>
    </source>
</evidence>
<comment type="subcellular location">
    <subcellularLocation>
        <location evidence="1 7">Cytoplasm</location>
    </subcellularLocation>
</comment>
<protein>
    <recommendedName>
        <fullName evidence="7">Protein-L-isoaspartate O-methyltransferase</fullName>
        <ecNumber evidence="7">2.1.1.77</ecNumber>
    </recommendedName>
    <alternativeName>
        <fullName evidence="7">L-isoaspartyl protein carboxyl methyltransferase</fullName>
    </alternativeName>
    <alternativeName>
        <fullName evidence="7">Protein L-isoaspartyl methyltransferase</fullName>
    </alternativeName>
    <alternativeName>
        <fullName evidence="7">Protein-beta-aspartate methyltransferase</fullName>
        <shortName evidence="7">PIMT</shortName>
    </alternativeName>
</protein>
<accession>A0A5B7SSG2</accession>
<dbReference type="GO" id="GO:0005737">
    <property type="term" value="C:cytoplasm"/>
    <property type="evidence" value="ECO:0007669"/>
    <property type="project" value="UniProtKB-SubCell"/>
</dbReference>
<evidence type="ECO:0000256" key="3">
    <source>
        <dbReference type="ARBA" id="ARBA00022490"/>
    </source>
</evidence>
<dbReference type="GO" id="GO:0032259">
    <property type="term" value="P:methylation"/>
    <property type="evidence" value="ECO:0007669"/>
    <property type="project" value="UniProtKB-KW"/>
</dbReference>
<evidence type="ECO:0000256" key="7">
    <source>
        <dbReference type="HAMAP-Rule" id="MF_00090"/>
    </source>
</evidence>
<keyword evidence="6 7" id="KW-0949">S-adenosyl-L-methionine</keyword>
<feature type="active site" evidence="7">
    <location>
        <position position="82"/>
    </location>
</feature>
<dbReference type="InterPro" id="IPR029063">
    <property type="entry name" value="SAM-dependent_MTases_sf"/>
</dbReference>
<dbReference type="InterPro" id="IPR000682">
    <property type="entry name" value="PCMT"/>
</dbReference>
<keyword evidence="3 7" id="KW-0963">Cytoplasm</keyword>
<reference evidence="9 10" key="1">
    <citation type="submission" date="2019-05" db="EMBL/GenBank/DDBJ databases">
        <title>Genome sequencing of F202Z8.</title>
        <authorList>
            <person name="Kwon Y.M."/>
        </authorList>
    </citation>
    <scope>NUCLEOTIDE SEQUENCE [LARGE SCALE GENOMIC DNA]</scope>
    <source>
        <strain evidence="9 10">F202Z8</strain>
    </source>
</reference>
<dbReference type="RefSeq" id="WP_138852295.1">
    <property type="nucleotide sequence ID" value="NZ_CP040710.1"/>
</dbReference>
<keyword evidence="8" id="KW-0732">Signal</keyword>
<keyword evidence="5 7" id="KW-0808">Transferase</keyword>
<dbReference type="Pfam" id="PF01135">
    <property type="entry name" value="PCMT"/>
    <property type="match status" value="1"/>
</dbReference>
<keyword evidence="4 7" id="KW-0489">Methyltransferase</keyword>
<dbReference type="NCBIfam" id="TIGR00080">
    <property type="entry name" value="pimt"/>
    <property type="match status" value="1"/>
</dbReference>
<evidence type="ECO:0000256" key="1">
    <source>
        <dbReference type="ARBA" id="ARBA00004496"/>
    </source>
</evidence>
<dbReference type="NCBIfam" id="NF001453">
    <property type="entry name" value="PRK00312.1"/>
    <property type="match status" value="1"/>
</dbReference>
<evidence type="ECO:0000256" key="6">
    <source>
        <dbReference type="ARBA" id="ARBA00022691"/>
    </source>
</evidence>
<feature type="chain" id="PRO_5022963772" description="Protein-L-isoaspartate O-methyltransferase" evidence="8">
    <location>
        <begin position="21"/>
        <end position="232"/>
    </location>
</feature>
<dbReference type="AlphaFoldDB" id="A0A5B7SSG2"/>
<evidence type="ECO:0000313" key="9">
    <source>
        <dbReference type="EMBL" id="QCW99947.1"/>
    </source>
</evidence>
<dbReference type="OrthoDB" id="9810066at2"/>
<dbReference type="GO" id="GO:0030091">
    <property type="term" value="P:protein repair"/>
    <property type="evidence" value="ECO:0007669"/>
    <property type="project" value="UniProtKB-UniRule"/>
</dbReference>
<comment type="function">
    <text evidence="7">Catalyzes the methyl esterification of L-isoaspartyl residues in peptides and proteins that result from spontaneous decomposition of normal L-aspartyl and L-asparaginyl residues. It plays a role in the repair and/or degradation of damaged proteins.</text>
</comment>
<dbReference type="Gene3D" id="3.40.50.150">
    <property type="entry name" value="Vaccinia Virus protein VP39"/>
    <property type="match status" value="1"/>
</dbReference>
<dbReference type="PANTHER" id="PTHR11579:SF0">
    <property type="entry name" value="PROTEIN-L-ISOASPARTATE(D-ASPARTATE) O-METHYLTRANSFERASE"/>
    <property type="match status" value="1"/>
</dbReference>